<evidence type="ECO:0000313" key="2">
    <source>
        <dbReference type="Proteomes" id="UP001168877"/>
    </source>
</evidence>
<name>A0AA39RJ96_ACESA</name>
<evidence type="ECO:0000313" key="1">
    <source>
        <dbReference type="EMBL" id="KAK0574714.1"/>
    </source>
</evidence>
<keyword evidence="2" id="KW-1185">Reference proteome</keyword>
<reference evidence="1" key="2">
    <citation type="submission" date="2023-06" db="EMBL/GenBank/DDBJ databases">
        <authorList>
            <person name="Swenson N.G."/>
            <person name="Wegrzyn J.L."/>
            <person name="Mcevoy S.L."/>
        </authorList>
    </citation>
    <scope>NUCLEOTIDE SEQUENCE</scope>
    <source>
        <strain evidence="1">NS2018</strain>
        <tissue evidence="1">Leaf</tissue>
    </source>
</reference>
<dbReference type="Proteomes" id="UP001168877">
    <property type="component" value="Unassembled WGS sequence"/>
</dbReference>
<proteinExistence type="predicted"/>
<comment type="caution">
    <text evidence="1">The sequence shown here is derived from an EMBL/GenBank/DDBJ whole genome shotgun (WGS) entry which is preliminary data.</text>
</comment>
<dbReference type="AlphaFoldDB" id="A0AA39RJ96"/>
<dbReference type="EMBL" id="JAUESC010000387">
    <property type="protein sequence ID" value="KAK0574714.1"/>
    <property type="molecule type" value="Genomic_DNA"/>
</dbReference>
<gene>
    <name evidence="1" type="ORF">LWI29_027852</name>
</gene>
<protein>
    <submittedName>
        <fullName evidence="1">Uncharacterized protein</fullName>
    </submittedName>
</protein>
<organism evidence="1 2">
    <name type="scientific">Acer saccharum</name>
    <name type="common">Sugar maple</name>
    <dbReference type="NCBI Taxonomy" id="4024"/>
    <lineage>
        <taxon>Eukaryota</taxon>
        <taxon>Viridiplantae</taxon>
        <taxon>Streptophyta</taxon>
        <taxon>Embryophyta</taxon>
        <taxon>Tracheophyta</taxon>
        <taxon>Spermatophyta</taxon>
        <taxon>Magnoliopsida</taxon>
        <taxon>eudicotyledons</taxon>
        <taxon>Gunneridae</taxon>
        <taxon>Pentapetalae</taxon>
        <taxon>rosids</taxon>
        <taxon>malvids</taxon>
        <taxon>Sapindales</taxon>
        <taxon>Sapindaceae</taxon>
        <taxon>Hippocastanoideae</taxon>
        <taxon>Acereae</taxon>
        <taxon>Acer</taxon>
    </lineage>
</organism>
<reference evidence="1" key="1">
    <citation type="journal article" date="2022" name="Plant J.">
        <title>Strategies of tolerance reflected in two North American maple genomes.</title>
        <authorList>
            <person name="McEvoy S.L."/>
            <person name="Sezen U.U."/>
            <person name="Trouern-Trend A."/>
            <person name="McMahon S.M."/>
            <person name="Schaberg P.G."/>
            <person name="Yang J."/>
            <person name="Wegrzyn J.L."/>
            <person name="Swenson N.G."/>
        </authorList>
    </citation>
    <scope>NUCLEOTIDE SEQUENCE</scope>
    <source>
        <strain evidence="1">NS2018</strain>
    </source>
</reference>
<accession>A0AA39RJ96</accession>
<sequence>MKWNLDEEVAKIIETWVALGFDFNGRDDKVAMILARRKTEDEERSHIAYNVPVKGTSSIPKITVTTVVLSAQRVLTDITSSSVYVMVVSEPKVRL</sequence>